<protein>
    <submittedName>
        <fullName evidence="1">Uncharacterized protein</fullName>
    </submittedName>
</protein>
<dbReference type="RefSeq" id="WP_062246176.1">
    <property type="nucleotide sequence ID" value="NZ_JBPJFL010000003.1"/>
</dbReference>
<dbReference type="EMBL" id="LMWV01000037">
    <property type="protein sequence ID" value="KUN59252.1"/>
    <property type="molecule type" value="Genomic_DNA"/>
</dbReference>
<dbReference type="Proteomes" id="UP000054375">
    <property type="component" value="Unassembled WGS sequence"/>
</dbReference>
<sequence length="351" mass="38867">MTTPSPSFWTKPQADEAGCTPAEFEEIVRIVTRGSTTGREFRATRFAVGDWLVAKYGPPAKPGSRYVTEAQLDVLTARLEWSPHTLRKCRLLAHRWKPQQRQPVLDSKVYVSFTTLYQVVLGGGPGDFDQEQFAEKVAVLRGLMDLAEQNDVLEVTEADYLRAVRKAIPPSRRPGAQSERKALTTTVHQFEAHQPEVREAILGAVRADDDATRAVTAAYLVQRPALARAVLREDPELLQATAHAAALHEADEASDEEPGEAVFRELVQVLGGTRPSDELLLAEWRQDFARAVGRFNAFVTDWYPADKVAADADDDLVRLVTYLADDVAQWAATITHARRPGGLRLVESTTA</sequence>
<dbReference type="AlphaFoldDB" id="A0A101RP74"/>
<organism evidence="1 2">
    <name type="scientific">Streptomyces griseorubiginosus</name>
    <dbReference type="NCBI Taxonomy" id="67304"/>
    <lineage>
        <taxon>Bacteria</taxon>
        <taxon>Bacillati</taxon>
        <taxon>Actinomycetota</taxon>
        <taxon>Actinomycetes</taxon>
        <taxon>Kitasatosporales</taxon>
        <taxon>Streptomycetaceae</taxon>
        <taxon>Streptomyces</taxon>
    </lineage>
</organism>
<gene>
    <name evidence="1" type="ORF">AQJ54_40035</name>
</gene>
<name>A0A101RP74_9ACTN</name>
<comment type="caution">
    <text evidence="1">The sequence shown here is derived from an EMBL/GenBank/DDBJ whole genome shotgun (WGS) entry which is preliminary data.</text>
</comment>
<proteinExistence type="predicted"/>
<keyword evidence="2" id="KW-1185">Reference proteome</keyword>
<reference evidence="1 2" key="1">
    <citation type="submission" date="2015-10" db="EMBL/GenBank/DDBJ databases">
        <title>Draft genome sequence of Streptomyces griseorubiginosus DSM 40469, type strain for the species Streptomyces griseorubiginosus.</title>
        <authorList>
            <person name="Ruckert C."/>
            <person name="Winkler A."/>
            <person name="Kalinowski J."/>
            <person name="Kampfer P."/>
            <person name="Glaeser S."/>
        </authorList>
    </citation>
    <scope>NUCLEOTIDE SEQUENCE [LARGE SCALE GENOMIC DNA]</scope>
    <source>
        <strain evidence="1 2">DSM 40469</strain>
    </source>
</reference>
<evidence type="ECO:0000313" key="1">
    <source>
        <dbReference type="EMBL" id="KUN59252.1"/>
    </source>
</evidence>
<accession>A0A101RP74</accession>
<evidence type="ECO:0000313" key="2">
    <source>
        <dbReference type="Proteomes" id="UP000054375"/>
    </source>
</evidence>